<feature type="transmembrane region" description="Helical" evidence="6">
    <location>
        <begin position="197"/>
        <end position="216"/>
    </location>
</feature>
<dbReference type="PANTHER" id="PTHR30618">
    <property type="entry name" value="NCS1 FAMILY PURINE/PYRIMIDINE TRANSPORTER"/>
    <property type="match status" value="1"/>
</dbReference>
<keyword evidence="5 6" id="KW-0472">Membrane</keyword>
<evidence type="ECO:0000256" key="5">
    <source>
        <dbReference type="ARBA" id="ARBA00023136"/>
    </source>
</evidence>
<comment type="similarity">
    <text evidence="2">Belongs to the purine-cytosine permease (2.A.39) family.</text>
</comment>
<dbReference type="Proteomes" id="UP000000707">
    <property type="component" value="Unassembled WGS sequence"/>
</dbReference>
<sequence length="539" mass="59800">MNTARRSLISLKSWELPKQKSSCAPPGIWTNIDNDITPVSRRTWTIYMIIGFWASDYLSIQSYENPSSALIIGLSWRQAMMNSILGLFLIAIPITLNGVMGSDLHVPFAVANRASFGYLFSRFAIVTRFCTALFWHAIQTFSGSISMYYVIASIWPRFLDLENSISPSSGITSAQMVAHFVFFVLQFPIMTIPPHKLGWFFMLKIVIVVACLIGMVSGITKMSGGTGDIFRLDASLSGSAKIWATLHTLNSTIGGWATMSTNISDFTRYLKGSKSQYFQVVIIPVFAVFVTMIAIVCSSAAKVLYGEYIWDPTDFAAIWISTGPKGRAASFFMCFSWCLAQIGTNLSANVISAANDLTSLFPRFLNIRRSAIIVTITASWIMVPWKIVYSAGSLINFMSGISLFLAPIFSIMICDYWIVKKRKINVPELYNPHGIYAYDHGINWRAVVALVSSIVPNLPGLALSVNSNLDLPVAISRFATLAYFYGSLSAVLIYYLLNIAFPHKESLIGHSVWELASEIETLTSADDQSICINSEKQFF</sequence>
<feature type="transmembrane region" description="Helical" evidence="6">
    <location>
        <begin position="474"/>
        <end position="497"/>
    </location>
</feature>
<evidence type="ECO:0000256" key="1">
    <source>
        <dbReference type="ARBA" id="ARBA00004141"/>
    </source>
</evidence>
<comment type="subcellular location">
    <subcellularLocation>
        <location evidence="1">Membrane</location>
        <topology evidence="1">Multi-pass membrane protein</topology>
    </subcellularLocation>
</comment>
<evidence type="ECO:0000313" key="8">
    <source>
        <dbReference type="Proteomes" id="UP000000707"/>
    </source>
</evidence>
<feature type="transmembrane region" description="Helical" evidence="6">
    <location>
        <begin position="141"/>
        <end position="159"/>
    </location>
</feature>
<accession>G3B6K3</accession>
<feature type="transmembrane region" description="Helical" evidence="6">
    <location>
        <begin position="371"/>
        <end position="388"/>
    </location>
</feature>
<dbReference type="InterPro" id="IPR001248">
    <property type="entry name" value="Pur-cyt_permease"/>
</dbReference>
<dbReference type="eggNOG" id="KOG2466">
    <property type="taxonomic scope" value="Eukaryota"/>
</dbReference>
<dbReference type="InterPro" id="IPR045225">
    <property type="entry name" value="Uracil/uridine/allantoin_perm"/>
</dbReference>
<reference evidence="7 8" key="1">
    <citation type="journal article" date="2011" name="Proc. Natl. Acad. Sci. U.S.A.">
        <title>Comparative genomics of xylose-fermenting fungi for enhanced biofuel production.</title>
        <authorList>
            <person name="Wohlbach D.J."/>
            <person name="Kuo A."/>
            <person name="Sato T.K."/>
            <person name="Potts K.M."/>
            <person name="Salamov A.A."/>
            <person name="LaButti K.M."/>
            <person name="Sun H."/>
            <person name="Clum A."/>
            <person name="Pangilinan J.L."/>
            <person name="Lindquist E.A."/>
            <person name="Lucas S."/>
            <person name="Lapidus A."/>
            <person name="Jin M."/>
            <person name="Gunawan C."/>
            <person name="Balan V."/>
            <person name="Dale B.E."/>
            <person name="Jeffries T.W."/>
            <person name="Zinkel R."/>
            <person name="Barry K.W."/>
            <person name="Grigoriev I.V."/>
            <person name="Gasch A.P."/>
        </authorList>
    </citation>
    <scope>NUCLEOTIDE SEQUENCE [LARGE SCALE GENOMIC DNA]</scope>
    <source>
        <strain evidence="8">ATCC 10573 / BCRC 21748 / CBS 615 / JCM 9827 / NBRC 10315 / NRRL Y-1498 / VKM Y-70</strain>
    </source>
</reference>
<keyword evidence="3 6" id="KW-0812">Transmembrane</keyword>
<dbReference type="OrthoDB" id="2018619at2759"/>
<dbReference type="GO" id="GO:0015205">
    <property type="term" value="F:nucleobase transmembrane transporter activity"/>
    <property type="evidence" value="ECO:0007669"/>
    <property type="project" value="TreeGrafter"/>
</dbReference>
<feature type="transmembrane region" description="Helical" evidence="6">
    <location>
        <begin position="83"/>
        <end position="104"/>
    </location>
</feature>
<dbReference type="Gene3D" id="1.10.4160.10">
    <property type="entry name" value="Hydantoin permease"/>
    <property type="match status" value="1"/>
</dbReference>
<keyword evidence="8" id="KW-1185">Reference proteome</keyword>
<dbReference type="CDD" id="cd11482">
    <property type="entry name" value="SLC-NCS1sbd_NRT1-like"/>
    <property type="match status" value="1"/>
</dbReference>
<feature type="transmembrane region" description="Helical" evidence="6">
    <location>
        <begin position="442"/>
        <end position="462"/>
    </location>
</feature>
<feature type="transmembrane region" description="Helical" evidence="6">
    <location>
        <begin position="171"/>
        <end position="191"/>
    </location>
</feature>
<evidence type="ECO:0000256" key="6">
    <source>
        <dbReference type="SAM" id="Phobius"/>
    </source>
</evidence>
<evidence type="ECO:0000313" key="7">
    <source>
        <dbReference type="EMBL" id="EGV63490.1"/>
    </source>
</evidence>
<dbReference type="GeneID" id="18247582"/>
<dbReference type="EMBL" id="GL996524">
    <property type="protein sequence ID" value="EGV63490.1"/>
    <property type="molecule type" value="Genomic_DNA"/>
</dbReference>
<protein>
    <recommendedName>
        <fullName evidence="9">Allantoin permease</fullName>
    </recommendedName>
</protein>
<evidence type="ECO:0008006" key="9">
    <source>
        <dbReference type="Google" id="ProtNLM"/>
    </source>
</evidence>
<dbReference type="HOGENOM" id="CLU_021555_4_1_1"/>
<keyword evidence="4 6" id="KW-1133">Transmembrane helix</keyword>
<dbReference type="GO" id="GO:0005886">
    <property type="term" value="C:plasma membrane"/>
    <property type="evidence" value="ECO:0007669"/>
    <property type="project" value="TreeGrafter"/>
</dbReference>
<dbReference type="Pfam" id="PF02133">
    <property type="entry name" value="Transp_cyt_pur"/>
    <property type="match status" value="1"/>
</dbReference>
<organism evidence="8">
    <name type="scientific">Candida tenuis (strain ATCC 10573 / BCRC 21748 / CBS 615 / JCM 9827 / NBRC 10315 / NRRL Y-1498 / VKM Y-70)</name>
    <name type="common">Yeast</name>
    <name type="synonym">Yamadazyma tenuis</name>
    <dbReference type="NCBI Taxonomy" id="590646"/>
    <lineage>
        <taxon>Eukaryota</taxon>
        <taxon>Fungi</taxon>
        <taxon>Dikarya</taxon>
        <taxon>Ascomycota</taxon>
        <taxon>Saccharomycotina</taxon>
        <taxon>Pichiomycetes</taxon>
        <taxon>Debaryomycetaceae</taxon>
        <taxon>Yamadazyma</taxon>
    </lineage>
</organism>
<dbReference type="PANTHER" id="PTHR30618:SF0">
    <property type="entry name" value="PURINE-URACIL PERMEASE NCS1"/>
    <property type="match status" value="1"/>
</dbReference>
<name>G3B6K3_CANTC</name>
<feature type="transmembrane region" description="Helical" evidence="6">
    <location>
        <begin position="394"/>
        <end position="419"/>
    </location>
</feature>
<evidence type="ECO:0000256" key="2">
    <source>
        <dbReference type="ARBA" id="ARBA00008974"/>
    </source>
</evidence>
<dbReference type="KEGG" id="cten:18247582"/>
<feature type="transmembrane region" description="Helical" evidence="6">
    <location>
        <begin position="277"/>
        <end position="301"/>
    </location>
</feature>
<gene>
    <name evidence="7" type="ORF">CANTEDRAFT_114796</name>
</gene>
<dbReference type="AlphaFoldDB" id="G3B6K3"/>
<proteinExistence type="inferred from homology"/>
<evidence type="ECO:0000256" key="3">
    <source>
        <dbReference type="ARBA" id="ARBA00022692"/>
    </source>
</evidence>
<evidence type="ECO:0000256" key="4">
    <source>
        <dbReference type="ARBA" id="ARBA00022989"/>
    </source>
</evidence>